<sequence length="341" mass="39803">MLEPYRKIIQRSNENTQVLEKEKKDLSTQLNTSQQKYESLKKFLKRILVSLSEDNQKELVNELNNEIETREKSTPSVYSTEIKTTELTSSLEISIKEMKELKKELETNLVKSEAKIQELEKGLIEVSSKQLEKMKSEFVEKRTGYNLINKKENLEKIRRKLEIYLDAHEKIIRDETDSFAVNTKKDAEEYLGKNKSEFIELLNELCEKQKEITLLKIQEQFVEEQEEIRSGVKGVQIVNKEKRSEMENTKTLEYRDKSSKLKVGVQIDPSTKNFNFGITREKTDVVLNTYEAQHQKNELTELVVQSVVGSQFKQIGQSSSQIKETDEQNQQTQTQIEQPPK</sequence>
<feature type="region of interest" description="Disordered" evidence="2">
    <location>
        <begin position="316"/>
        <end position="341"/>
    </location>
</feature>
<accession>A0A9N9BPA9</accession>
<dbReference type="EMBL" id="CAJVPS010002726">
    <property type="protein sequence ID" value="CAG8574981.1"/>
    <property type="molecule type" value="Genomic_DNA"/>
</dbReference>
<proteinExistence type="predicted"/>
<dbReference type="AlphaFoldDB" id="A0A9N9BPA9"/>
<evidence type="ECO:0000313" key="4">
    <source>
        <dbReference type="Proteomes" id="UP000789508"/>
    </source>
</evidence>
<organism evidence="3 4">
    <name type="scientific">Ambispora leptoticha</name>
    <dbReference type="NCBI Taxonomy" id="144679"/>
    <lineage>
        <taxon>Eukaryota</taxon>
        <taxon>Fungi</taxon>
        <taxon>Fungi incertae sedis</taxon>
        <taxon>Mucoromycota</taxon>
        <taxon>Glomeromycotina</taxon>
        <taxon>Glomeromycetes</taxon>
        <taxon>Archaeosporales</taxon>
        <taxon>Ambisporaceae</taxon>
        <taxon>Ambispora</taxon>
    </lineage>
</organism>
<comment type="caution">
    <text evidence="3">The sequence shown here is derived from an EMBL/GenBank/DDBJ whole genome shotgun (WGS) entry which is preliminary data.</text>
</comment>
<dbReference type="Proteomes" id="UP000789508">
    <property type="component" value="Unassembled WGS sequence"/>
</dbReference>
<reference evidence="3" key="1">
    <citation type="submission" date="2021-06" db="EMBL/GenBank/DDBJ databases">
        <authorList>
            <person name="Kallberg Y."/>
            <person name="Tangrot J."/>
            <person name="Rosling A."/>
        </authorList>
    </citation>
    <scope>NUCLEOTIDE SEQUENCE</scope>
    <source>
        <strain evidence="3">FL130A</strain>
    </source>
</reference>
<keyword evidence="4" id="KW-1185">Reference proteome</keyword>
<feature type="coiled-coil region" evidence="1">
    <location>
        <begin position="9"/>
        <end position="122"/>
    </location>
</feature>
<evidence type="ECO:0000313" key="3">
    <source>
        <dbReference type="EMBL" id="CAG8574981.1"/>
    </source>
</evidence>
<evidence type="ECO:0000256" key="2">
    <source>
        <dbReference type="SAM" id="MobiDB-lite"/>
    </source>
</evidence>
<protein>
    <submittedName>
        <fullName evidence="3">10834_t:CDS:1</fullName>
    </submittedName>
</protein>
<keyword evidence="1" id="KW-0175">Coiled coil</keyword>
<gene>
    <name evidence="3" type="ORF">ALEPTO_LOCUS6989</name>
</gene>
<feature type="compositionally biased region" description="Low complexity" evidence="2">
    <location>
        <begin position="328"/>
        <end position="341"/>
    </location>
</feature>
<name>A0A9N9BPA9_9GLOM</name>
<evidence type="ECO:0000256" key="1">
    <source>
        <dbReference type="SAM" id="Coils"/>
    </source>
</evidence>